<dbReference type="EMBL" id="JAIZAY010000002">
    <property type="protein sequence ID" value="KAJ8047036.1"/>
    <property type="molecule type" value="Genomic_DNA"/>
</dbReference>
<evidence type="ECO:0000313" key="1">
    <source>
        <dbReference type="EMBL" id="KAJ8047036.1"/>
    </source>
</evidence>
<comment type="caution">
    <text evidence="1">The sequence shown here is derived from an EMBL/GenBank/DDBJ whole genome shotgun (WGS) entry which is preliminary data.</text>
</comment>
<sequence>MTSHLFGGIWCSSSSSFALRRTPVDCDYASPQVKDTVEKAFYVDDCLKSVSTKDDARMIIRDTPSVLRYGGFNLTKFIVNDLSILSDP</sequence>
<dbReference type="Proteomes" id="UP001152320">
    <property type="component" value="Chromosome 2"/>
</dbReference>
<name>A0A9Q1CKL7_HOLLE</name>
<evidence type="ECO:0000313" key="2">
    <source>
        <dbReference type="Proteomes" id="UP001152320"/>
    </source>
</evidence>
<dbReference type="OrthoDB" id="8958038at2759"/>
<organism evidence="1 2">
    <name type="scientific">Holothuria leucospilota</name>
    <name type="common">Black long sea cucumber</name>
    <name type="synonym">Mertensiothuria leucospilota</name>
    <dbReference type="NCBI Taxonomy" id="206669"/>
    <lineage>
        <taxon>Eukaryota</taxon>
        <taxon>Metazoa</taxon>
        <taxon>Echinodermata</taxon>
        <taxon>Eleutherozoa</taxon>
        <taxon>Echinozoa</taxon>
        <taxon>Holothuroidea</taxon>
        <taxon>Aspidochirotacea</taxon>
        <taxon>Aspidochirotida</taxon>
        <taxon>Holothuriidae</taxon>
        <taxon>Holothuria</taxon>
    </lineage>
</organism>
<keyword evidence="2" id="KW-1185">Reference proteome</keyword>
<reference evidence="1" key="1">
    <citation type="submission" date="2021-10" db="EMBL/GenBank/DDBJ databases">
        <title>Tropical sea cucumber genome reveals ecological adaptation and Cuvierian tubules defense mechanism.</title>
        <authorList>
            <person name="Chen T."/>
        </authorList>
    </citation>
    <scope>NUCLEOTIDE SEQUENCE</scope>
    <source>
        <strain evidence="1">Nanhai2018</strain>
        <tissue evidence="1">Muscle</tissue>
    </source>
</reference>
<proteinExistence type="predicted"/>
<accession>A0A9Q1CKL7</accession>
<gene>
    <name evidence="1" type="ORF">HOLleu_05918</name>
</gene>
<dbReference type="AlphaFoldDB" id="A0A9Q1CKL7"/>
<dbReference type="PANTHER" id="PTHR47331">
    <property type="entry name" value="PHD-TYPE DOMAIN-CONTAINING PROTEIN"/>
    <property type="match status" value="1"/>
</dbReference>
<protein>
    <submittedName>
        <fullName evidence="1">Uncharacterized protein</fullName>
    </submittedName>
</protein>